<dbReference type="SUPFAM" id="SSF46626">
    <property type="entry name" value="Cytochrome c"/>
    <property type="match status" value="2"/>
</dbReference>
<dbReference type="PANTHER" id="PTHR35008">
    <property type="entry name" value="BLL4482 PROTEIN-RELATED"/>
    <property type="match status" value="1"/>
</dbReference>
<proteinExistence type="predicted"/>
<sequence>MFSNKIRAKTYFFVAVFSLKLLLETPGILAFNVPGSSDMPLSVQVNGKNIFLQNLTPSIPQSEQAIFEGSKIYIKNCALCHGDLLDGNGLFSEAFKPLPANFLHPQSILSKPKAYAYWRIIKGGIGLPKKFNPWNSAMPAWEGVLTEDEIWKVIHFIYNKSKNFSTNLNQNSSEPSIETGKKIYFENCSICHGDSGGGDGPGAKISSPFPRNFTKGHIKI</sequence>
<protein>
    <recommendedName>
        <fullName evidence="4">Cytochrome c domain-containing protein</fullName>
    </recommendedName>
</protein>
<name>A0A382LCA7_9ZZZZ</name>
<dbReference type="GO" id="GO:0046872">
    <property type="term" value="F:metal ion binding"/>
    <property type="evidence" value="ECO:0007669"/>
    <property type="project" value="UniProtKB-KW"/>
</dbReference>
<dbReference type="GO" id="GO:0009055">
    <property type="term" value="F:electron transfer activity"/>
    <property type="evidence" value="ECO:0007669"/>
    <property type="project" value="InterPro"/>
</dbReference>
<evidence type="ECO:0000256" key="1">
    <source>
        <dbReference type="ARBA" id="ARBA00022617"/>
    </source>
</evidence>
<evidence type="ECO:0000256" key="2">
    <source>
        <dbReference type="ARBA" id="ARBA00022723"/>
    </source>
</evidence>
<dbReference type="EMBL" id="UINC01085335">
    <property type="protein sequence ID" value="SVC32782.1"/>
    <property type="molecule type" value="Genomic_DNA"/>
</dbReference>
<dbReference type="Gene3D" id="1.10.760.10">
    <property type="entry name" value="Cytochrome c-like domain"/>
    <property type="match status" value="2"/>
</dbReference>
<dbReference type="PROSITE" id="PS51007">
    <property type="entry name" value="CYTC"/>
    <property type="match status" value="2"/>
</dbReference>
<gene>
    <name evidence="5" type="ORF">METZ01_LOCUS285636</name>
</gene>
<organism evidence="5">
    <name type="scientific">marine metagenome</name>
    <dbReference type="NCBI Taxonomy" id="408172"/>
    <lineage>
        <taxon>unclassified sequences</taxon>
        <taxon>metagenomes</taxon>
        <taxon>ecological metagenomes</taxon>
    </lineage>
</organism>
<dbReference type="GO" id="GO:0020037">
    <property type="term" value="F:heme binding"/>
    <property type="evidence" value="ECO:0007669"/>
    <property type="project" value="InterPro"/>
</dbReference>
<dbReference type="InterPro" id="IPR051459">
    <property type="entry name" value="Cytochrome_c-type_DH"/>
</dbReference>
<accession>A0A382LCA7</accession>
<dbReference type="PANTHER" id="PTHR35008:SF8">
    <property type="entry name" value="ALCOHOL DEHYDROGENASE CYTOCHROME C SUBUNIT"/>
    <property type="match status" value="1"/>
</dbReference>
<evidence type="ECO:0000256" key="3">
    <source>
        <dbReference type="ARBA" id="ARBA00023004"/>
    </source>
</evidence>
<dbReference type="InterPro" id="IPR009056">
    <property type="entry name" value="Cyt_c-like_dom"/>
</dbReference>
<keyword evidence="2" id="KW-0479">Metal-binding</keyword>
<reference evidence="5" key="1">
    <citation type="submission" date="2018-05" db="EMBL/GenBank/DDBJ databases">
        <authorList>
            <person name="Lanie J.A."/>
            <person name="Ng W.-L."/>
            <person name="Kazmierczak K.M."/>
            <person name="Andrzejewski T.M."/>
            <person name="Davidsen T.M."/>
            <person name="Wayne K.J."/>
            <person name="Tettelin H."/>
            <person name="Glass J.I."/>
            <person name="Rusch D."/>
            <person name="Podicherti R."/>
            <person name="Tsui H.-C.T."/>
            <person name="Winkler M.E."/>
        </authorList>
    </citation>
    <scope>NUCLEOTIDE SEQUENCE</scope>
</reference>
<dbReference type="Pfam" id="PF00034">
    <property type="entry name" value="Cytochrom_C"/>
    <property type="match status" value="1"/>
</dbReference>
<keyword evidence="1" id="KW-0349">Heme</keyword>
<feature type="domain" description="Cytochrome c" evidence="4">
    <location>
        <begin position="64"/>
        <end position="161"/>
    </location>
</feature>
<evidence type="ECO:0000313" key="5">
    <source>
        <dbReference type="EMBL" id="SVC32782.1"/>
    </source>
</evidence>
<keyword evidence="3" id="KW-0408">Iron</keyword>
<dbReference type="InterPro" id="IPR036909">
    <property type="entry name" value="Cyt_c-like_dom_sf"/>
</dbReference>
<evidence type="ECO:0000259" key="4">
    <source>
        <dbReference type="PROSITE" id="PS51007"/>
    </source>
</evidence>
<dbReference type="Pfam" id="PF13442">
    <property type="entry name" value="Cytochrome_CBB3"/>
    <property type="match status" value="1"/>
</dbReference>
<feature type="non-terminal residue" evidence="5">
    <location>
        <position position="220"/>
    </location>
</feature>
<feature type="domain" description="Cytochrome c" evidence="4">
    <location>
        <begin position="175"/>
        <end position="220"/>
    </location>
</feature>
<dbReference type="AlphaFoldDB" id="A0A382LCA7"/>